<name>A0A7R8WU58_9CRUS</name>
<evidence type="ECO:0000256" key="1">
    <source>
        <dbReference type="ARBA" id="ARBA00004371"/>
    </source>
</evidence>
<dbReference type="GO" id="GO:0071230">
    <property type="term" value="P:cellular response to amino acid stimulus"/>
    <property type="evidence" value="ECO:0007669"/>
    <property type="project" value="TreeGrafter"/>
</dbReference>
<dbReference type="InterPro" id="IPR024135">
    <property type="entry name" value="LAMTOR5"/>
</dbReference>
<evidence type="ECO:0000313" key="7">
    <source>
        <dbReference type="EMBL" id="CAD7235092.1"/>
    </source>
</evidence>
<comment type="subcellular location">
    <subcellularLocation>
        <location evidence="2">Cytoplasm</location>
    </subcellularLocation>
    <subcellularLocation>
        <location evidence="1">Lysosome</location>
    </subcellularLocation>
</comment>
<dbReference type="GO" id="GO:0005085">
    <property type="term" value="F:guanyl-nucleotide exchange factor activity"/>
    <property type="evidence" value="ECO:0007669"/>
    <property type="project" value="TreeGrafter"/>
</dbReference>
<evidence type="ECO:0000256" key="6">
    <source>
        <dbReference type="ARBA" id="ARBA00032692"/>
    </source>
</evidence>
<dbReference type="PANTHER" id="PTHR13342">
    <property type="entry name" value="RAGULATOR COMPLEX PROTEIN LAMTOR5"/>
    <property type="match status" value="1"/>
</dbReference>
<dbReference type="GO" id="GO:1904263">
    <property type="term" value="P:positive regulation of TORC1 signaling"/>
    <property type="evidence" value="ECO:0007669"/>
    <property type="project" value="TreeGrafter"/>
</dbReference>
<dbReference type="Gene3D" id="3.30.450.30">
    <property type="entry name" value="Dynein light chain 2a, cytoplasmic"/>
    <property type="match status" value="1"/>
</dbReference>
<accession>A0A7R8WU58</accession>
<organism evidence="7">
    <name type="scientific">Cyprideis torosa</name>
    <dbReference type="NCBI Taxonomy" id="163714"/>
    <lineage>
        <taxon>Eukaryota</taxon>
        <taxon>Metazoa</taxon>
        <taxon>Ecdysozoa</taxon>
        <taxon>Arthropoda</taxon>
        <taxon>Crustacea</taxon>
        <taxon>Oligostraca</taxon>
        <taxon>Ostracoda</taxon>
        <taxon>Podocopa</taxon>
        <taxon>Podocopida</taxon>
        <taxon>Cytherocopina</taxon>
        <taxon>Cytheroidea</taxon>
        <taxon>Cytherideidae</taxon>
        <taxon>Cyprideis</taxon>
    </lineage>
</organism>
<dbReference type="OrthoDB" id="76862at2759"/>
<evidence type="ECO:0000256" key="4">
    <source>
        <dbReference type="ARBA" id="ARBA00022490"/>
    </source>
</evidence>
<comment type="similarity">
    <text evidence="3">Belongs to the LAMTOR5 family.</text>
</comment>
<dbReference type="GO" id="GO:0005764">
    <property type="term" value="C:lysosome"/>
    <property type="evidence" value="ECO:0007669"/>
    <property type="project" value="UniProtKB-SubCell"/>
</dbReference>
<dbReference type="AlphaFoldDB" id="A0A7R8WU58"/>
<dbReference type="EMBL" id="OB671150">
    <property type="protein sequence ID" value="CAD7235092.1"/>
    <property type="molecule type" value="Genomic_DNA"/>
</dbReference>
<proteinExistence type="inferred from homology"/>
<evidence type="ECO:0000256" key="3">
    <source>
        <dbReference type="ARBA" id="ARBA00007795"/>
    </source>
</evidence>
<keyword evidence="5" id="KW-0458">Lysosome</keyword>
<sequence length="102" mass="10524">METTLERALDDAFAAPGVSGVACVSSSGFLIASRGHVPLEDPSYVVKVMKSAAELNPSSQDPPVVGLEGKGVTFLLSEKDGVTVIICKKKSIGSHINHGSSV</sequence>
<dbReference type="Pfam" id="PF16672">
    <property type="entry name" value="LAMTOR5"/>
    <property type="match status" value="1"/>
</dbReference>
<dbReference type="PRINTS" id="PR02092">
    <property type="entry name" value="HEPBVIRUSXIP"/>
</dbReference>
<gene>
    <name evidence="7" type="ORF">CTOB1V02_LOCUS12908</name>
</gene>
<evidence type="ECO:0000256" key="5">
    <source>
        <dbReference type="ARBA" id="ARBA00023228"/>
    </source>
</evidence>
<protein>
    <recommendedName>
        <fullName evidence="6">Late endosomal/lysosomal adaptor and MAPK and MTOR activator 5</fullName>
    </recommendedName>
</protein>
<reference evidence="7" key="1">
    <citation type="submission" date="2020-11" db="EMBL/GenBank/DDBJ databases">
        <authorList>
            <person name="Tran Van P."/>
        </authorList>
    </citation>
    <scope>NUCLEOTIDE SEQUENCE</scope>
</reference>
<dbReference type="PROSITE" id="PS51257">
    <property type="entry name" value="PROKAR_LIPOPROTEIN"/>
    <property type="match status" value="1"/>
</dbReference>
<evidence type="ECO:0000256" key="2">
    <source>
        <dbReference type="ARBA" id="ARBA00004496"/>
    </source>
</evidence>
<dbReference type="GO" id="GO:0071986">
    <property type="term" value="C:Ragulator complex"/>
    <property type="evidence" value="ECO:0007669"/>
    <property type="project" value="InterPro"/>
</dbReference>
<dbReference type="GO" id="GO:0043066">
    <property type="term" value="P:negative regulation of apoptotic process"/>
    <property type="evidence" value="ECO:0007669"/>
    <property type="project" value="InterPro"/>
</dbReference>
<dbReference type="PANTHER" id="PTHR13342:SF2">
    <property type="entry name" value="RAGULATOR COMPLEX PROTEIN LAMTOR5"/>
    <property type="match status" value="1"/>
</dbReference>
<keyword evidence="4" id="KW-0963">Cytoplasm</keyword>